<accession>A0A8X6WGL6</accession>
<dbReference type="InterPro" id="IPR000477">
    <property type="entry name" value="RT_dom"/>
</dbReference>
<name>A0A8X6WGL6_TRICX</name>
<protein>
    <submittedName>
        <fullName evidence="3">RNA-directed DNA polymerase from mobile element jockey</fullName>
    </submittedName>
</protein>
<dbReference type="EMBL" id="BMAU01021427">
    <property type="protein sequence ID" value="GFY34702.1"/>
    <property type="molecule type" value="Genomic_DNA"/>
</dbReference>
<sequence length="115" mass="13195">MPFTSILPPDLEALHYQPPPEKNKDPKFPLNYRPISLISCAAKLFEKILLSRIQAFSDSHHLIPDFQHGFRKKTSTCHQLLRTTNKIIDGFNNYRTTGEVFLDVEKHSIECGTTV</sequence>
<dbReference type="Proteomes" id="UP000887159">
    <property type="component" value="Unassembled WGS sequence"/>
</dbReference>
<gene>
    <name evidence="3" type="primary">pol_1095</name>
    <name evidence="3" type="ORF">TNCV_4701831</name>
</gene>
<dbReference type="Pfam" id="PF00078">
    <property type="entry name" value="RVT_1"/>
    <property type="match status" value="1"/>
</dbReference>
<feature type="region of interest" description="Disordered" evidence="1">
    <location>
        <begin position="1"/>
        <end position="27"/>
    </location>
</feature>
<keyword evidence="4" id="KW-1185">Reference proteome</keyword>
<keyword evidence="3" id="KW-0808">Transferase</keyword>
<dbReference type="AlphaFoldDB" id="A0A8X6WGL6"/>
<evidence type="ECO:0000256" key="1">
    <source>
        <dbReference type="SAM" id="MobiDB-lite"/>
    </source>
</evidence>
<proteinExistence type="predicted"/>
<feature type="domain" description="Reverse transcriptase" evidence="2">
    <location>
        <begin position="26"/>
        <end position="87"/>
    </location>
</feature>
<reference evidence="3" key="1">
    <citation type="submission" date="2020-08" db="EMBL/GenBank/DDBJ databases">
        <title>Multicomponent nature underlies the extraordinary mechanical properties of spider dragline silk.</title>
        <authorList>
            <person name="Kono N."/>
            <person name="Nakamura H."/>
            <person name="Mori M."/>
            <person name="Yoshida Y."/>
            <person name="Ohtoshi R."/>
            <person name="Malay A.D."/>
            <person name="Moran D.A.P."/>
            <person name="Tomita M."/>
            <person name="Numata K."/>
            <person name="Arakawa K."/>
        </authorList>
    </citation>
    <scope>NUCLEOTIDE SEQUENCE</scope>
</reference>
<dbReference type="PANTHER" id="PTHR19446">
    <property type="entry name" value="REVERSE TRANSCRIPTASES"/>
    <property type="match status" value="1"/>
</dbReference>
<keyword evidence="3" id="KW-0548">Nucleotidyltransferase</keyword>
<comment type="caution">
    <text evidence="3">The sequence shown here is derived from an EMBL/GenBank/DDBJ whole genome shotgun (WGS) entry which is preliminary data.</text>
</comment>
<keyword evidence="3" id="KW-0695">RNA-directed DNA polymerase</keyword>
<organism evidence="3 4">
    <name type="scientific">Trichonephila clavipes</name>
    <name type="common">Golden silk orbweaver</name>
    <name type="synonym">Nephila clavipes</name>
    <dbReference type="NCBI Taxonomy" id="2585209"/>
    <lineage>
        <taxon>Eukaryota</taxon>
        <taxon>Metazoa</taxon>
        <taxon>Ecdysozoa</taxon>
        <taxon>Arthropoda</taxon>
        <taxon>Chelicerata</taxon>
        <taxon>Arachnida</taxon>
        <taxon>Araneae</taxon>
        <taxon>Araneomorphae</taxon>
        <taxon>Entelegynae</taxon>
        <taxon>Araneoidea</taxon>
        <taxon>Nephilidae</taxon>
        <taxon>Trichonephila</taxon>
    </lineage>
</organism>
<evidence type="ECO:0000313" key="4">
    <source>
        <dbReference type="Proteomes" id="UP000887159"/>
    </source>
</evidence>
<evidence type="ECO:0000313" key="3">
    <source>
        <dbReference type="EMBL" id="GFY34702.1"/>
    </source>
</evidence>
<evidence type="ECO:0000259" key="2">
    <source>
        <dbReference type="Pfam" id="PF00078"/>
    </source>
</evidence>
<dbReference type="GO" id="GO:0003964">
    <property type="term" value="F:RNA-directed DNA polymerase activity"/>
    <property type="evidence" value="ECO:0007669"/>
    <property type="project" value="UniProtKB-KW"/>
</dbReference>